<dbReference type="InterPro" id="IPR005069">
    <property type="entry name" value="Nucl-diP-sugar_transferase"/>
</dbReference>
<protein>
    <recommendedName>
        <fullName evidence="1">Nucleotide-diphospho-sugar transferase domain-containing protein</fullName>
    </recommendedName>
</protein>
<evidence type="ECO:0000313" key="2">
    <source>
        <dbReference type="EMBL" id="EPS72359.1"/>
    </source>
</evidence>
<dbReference type="OrthoDB" id="540503at2759"/>
<evidence type="ECO:0000313" key="3">
    <source>
        <dbReference type="Proteomes" id="UP000015453"/>
    </source>
</evidence>
<name>S8CY89_9LAMI</name>
<organism evidence="2 3">
    <name type="scientific">Genlisea aurea</name>
    <dbReference type="NCBI Taxonomy" id="192259"/>
    <lineage>
        <taxon>Eukaryota</taxon>
        <taxon>Viridiplantae</taxon>
        <taxon>Streptophyta</taxon>
        <taxon>Embryophyta</taxon>
        <taxon>Tracheophyta</taxon>
        <taxon>Spermatophyta</taxon>
        <taxon>Magnoliopsida</taxon>
        <taxon>eudicotyledons</taxon>
        <taxon>Gunneridae</taxon>
        <taxon>Pentapetalae</taxon>
        <taxon>asterids</taxon>
        <taxon>lamiids</taxon>
        <taxon>Lamiales</taxon>
        <taxon>Lentibulariaceae</taxon>
        <taxon>Genlisea</taxon>
    </lineage>
</organism>
<reference evidence="2 3" key="1">
    <citation type="journal article" date="2013" name="BMC Genomics">
        <title>The miniature genome of a carnivorous plant Genlisea aurea contains a low number of genes and short non-coding sequences.</title>
        <authorList>
            <person name="Leushkin E.V."/>
            <person name="Sutormin R.A."/>
            <person name="Nabieva E.R."/>
            <person name="Penin A.A."/>
            <person name="Kondrashov A.S."/>
            <person name="Logacheva M.D."/>
        </authorList>
    </citation>
    <scope>NUCLEOTIDE SEQUENCE [LARGE SCALE GENOMIC DNA]</scope>
</reference>
<evidence type="ECO:0000259" key="1">
    <source>
        <dbReference type="Pfam" id="PF03407"/>
    </source>
</evidence>
<proteinExistence type="predicted"/>
<comment type="caution">
    <text evidence="2">The sequence shown here is derived from an EMBL/GenBank/DDBJ whole genome shotgun (WGS) entry which is preliminary data.</text>
</comment>
<dbReference type="Proteomes" id="UP000015453">
    <property type="component" value="Unassembled WGS sequence"/>
</dbReference>
<dbReference type="Pfam" id="PF03407">
    <property type="entry name" value="Nucleotid_trans"/>
    <property type="match status" value="1"/>
</dbReference>
<dbReference type="PANTHER" id="PTHR46038">
    <property type="entry name" value="EXPRESSED PROTEIN-RELATED"/>
    <property type="match status" value="1"/>
</dbReference>
<dbReference type="EMBL" id="AUSU01000867">
    <property type="protein sequence ID" value="EPS72359.1"/>
    <property type="molecule type" value="Genomic_DNA"/>
</dbReference>
<keyword evidence="3" id="KW-1185">Reference proteome</keyword>
<dbReference type="PANTHER" id="PTHR46038:SF13">
    <property type="entry name" value="GLYCOSYLTRANSFERASE"/>
    <property type="match status" value="1"/>
</dbReference>
<dbReference type="AlphaFoldDB" id="S8CY89"/>
<feature type="domain" description="Nucleotide-diphospho-sugar transferase" evidence="1">
    <location>
        <begin position="59"/>
        <end position="128"/>
    </location>
</feature>
<gene>
    <name evidence="2" type="ORF">M569_02400</name>
</gene>
<accession>S8CY89</accession>
<sequence length="135" mass="15722">MPILQDGTKLELEKVLASACMDNKTVFLTTLNKAWIEKDSIFDLYLSSFKYGIDTEWMLKHLIVICIDEEAYEHCRNTTTLYCYYFEIEGVGIANAANFMTPNYIEIVIRRNEILQDALHLGYNVFFTVNRYAKP</sequence>
<dbReference type="InterPro" id="IPR044821">
    <property type="entry name" value="At1g28695/At4g15970-like"/>
</dbReference>